<accession>A0A5J4KBU4</accession>
<organism evidence="8 9">
    <name type="scientific">Dictyobacter vulcani</name>
    <dbReference type="NCBI Taxonomy" id="2607529"/>
    <lineage>
        <taxon>Bacteria</taxon>
        <taxon>Bacillati</taxon>
        <taxon>Chloroflexota</taxon>
        <taxon>Ktedonobacteria</taxon>
        <taxon>Ktedonobacterales</taxon>
        <taxon>Dictyobacteraceae</taxon>
        <taxon>Dictyobacter</taxon>
    </lineage>
</organism>
<dbReference type="GO" id="GO:0016705">
    <property type="term" value="F:oxidoreductase activity, acting on paired donors, with incorporation or reduction of molecular oxygen"/>
    <property type="evidence" value="ECO:0007669"/>
    <property type="project" value="InterPro"/>
</dbReference>
<dbReference type="PANTHER" id="PTHR46696:SF1">
    <property type="entry name" value="CYTOCHROME P450 YJIB-RELATED"/>
    <property type="match status" value="1"/>
</dbReference>
<reference evidence="8 9" key="1">
    <citation type="submission" date="2019-10" db="EMBL/GenBank/DDBJ databases">
        <title>Dictyobacter vulcani sp. nov., within the class Ktedonobacteria, isolated from soil of volcanic Mt. Zao.</title>
        <authorList>
            <person name="Zheng Y."/>
            <person name="Wang C.M."/>
            <person name="Sakai Y."/>
            <person name="Abe K."/>
            <person name="Yokota A."/>
            <person name="Yabe S."/>
        </authorList>
    </citation>
    <scope>NUCLEOTIDE SEQUENCE [LARGE SCALE GENOMIC DNA]</scope>
    <source>
        <strain evidence="8 9">W12</strain>
    </source>
</reference>
<dbReference type="InterPro" id="IPR001128">
    <property type="entry name" value="Cyt_P450"/>
</dbReference>
<dbReference type="GO" id="GO:0005506">
    <property type="term" value="F:iron ion binding"/>
    <property type="evidence" value="ECO:0007669"/>
    <property type="project" value="InterPro"/>
</dbReference>
<comment type="caution">
    <text evidence="8">The sequence shown here is derived from an EMBL/GenBank/DDBJ whole genome shotgun (WGS) entry which is preliminary data.</text>
</comment>
<dbReference type="PRINTS" id="PR00359">
    <property type="entry name" value="BP450"/>
</dbReference>
<keyword evidence="2 7" id="KW-0349">Heme</keyword>
<dbReference type="AlphaFoldDB" id="A0A5J4KBU4"/>
<comment type="similarity">
    <text evidence="1 7">Belongs to the cytochrome P450 family.</text>
</comment>
<dbReference type="SUPFAM" id="SSF48264">
    <property type="entry name" value="Cytochrome P450"/>
    <property type="match status" value="1"/>
</dbReference>
<dbReference type="RefSeq" id="WP_198925150.1">
    <property type="nucleotide sequence ID" value="NZ_BKZW01000001.1"/>
</dbReference>
<evidence type="ECO:0000256" key="7">
    <source>
        <dbReference type="RuleBase" id="RU000461"/>
    </source>
</evidence>
<dbReference type="InterPro" id="IPR017972">
    <property type="entry name" value="Cyt_P450_CS"/>
</dbReference>
<dbReference type="FunFam" id="1.10.630.10:FF:000018">
    <property type="entry name" value="Cytochrome P450 monooxygenase"/>
    <property type="match status" value="1"/>
</dbReference>
<evidence type="ECO:0000256" key="2">
    <source>
        <dbReference type="ARBA" id="ARBA00022617"/>
    </source>
</evidence>
<keyword evidence="4 7" id="KW-0560">Oxidoreductase</keyword>
<dbReference type="EMBL" id="BKZW01000001">
    <property type="protein sequence ID" value="GER86068.1"/>
    <property type="molecule type" value="Genomic_DNA"/>
</dbReference>
<evidence type="ECO:0000313" key="9">
    <source>
        <dbReference type="Proteomes" id="UP000326912"/>
    </source>
</evidence>
<evidence type="ECO:0000256" key="1">
    <source>
        <dbReference type="ARBA" id="ARBA00010617"/>
    </source>
</evidence>
<keyword evidence="5 7" id="KW-0408">Iron</keyword>
<dbReference type="Proteomes" id="UP000326912">
    <property type="component" value="Unassembled WGS sequence"/>
</dbReference>
<sequence>MLALVAMRSIVPMINPRDFLTQLLYPYDSFTALRTDFGPVSYNERARFWEVFEYDDVLRVASEHETFSSDGSKFAAHPEEFTKGQSILTTDPPRHRQLRSLVSQAFTPRAIASIAPRIAAITHNLLDQVAEQGSMDIIADLSYPLPVIVISELLGVPSEDRARFKRWSDDIVFSEYDDLSSGNLEEYNERVRITVRRTLDELYDYFRVVLAERRLQPRQDLVSELLAAQIEGQSLSEAEILAFCTLLLIAGNITTTNLIGNALLCFDEQPEVMDQLAKSPELLPQAIEEVLRYRSPALLVGRYATREVELHGQTIPTGQMVIGWISSANFDPCAFPQPEVFDITRTPNRHLAFGHGIHFCLGAPLARLEAKIALGILLERFQQIRRKRDQPVETIHSAFILGPKHCPVTFKARQVASKDKIYS</sequence>
<dbReference type="InterPro" id="IPR036396">
    <property type="entry name" value="Cyt_P450_sf"/>
</dbReference>
<evidence type="ECO:0000256" key="4">
    <source>
        <dbReference type="ARBA" id="ARBA00023002"/>
    </source>
</evidence>
<dbReference type="InterPro" id="IPR002397">
    <property type="entry name" value="Cyt_P450_B"/>
</dbReference>
<evidence type="ECO:0000256" key="5">
    <source>
        <dbReference type="ARBA" id="ARBA00023004"/>
    </source>
</evidence>
<evidence type="ECO:0000256" key="6">
    <source>
        <dbReference type="ARBA" id="ARBA00023033"/>
    </source>
</evidence>
<keyword evidence="9" id="KW-1185">Reference proteome</keyword>
<keyword evidence="6 7" id="KW-0503">Monooxygenase</keyword>
<evidence type="ECO:0000313" key="8">
    <source>
        <dbReference type="EMBL" id="GER86068.1"/>
    </source>
</evidence>
<dbReference type="PROSITE" id="PS00086">
    <property type="entry name" value="CYTOCHROME_P450"/>
    <property type="match status" value="1"/>
</dbReference>
<dbReference type="GO" id="GO:0020037">
    <property type="term" value="F:heme binding"/>
    <property type="evidence" value="ECO:0007669"/>
    <property type="project" value="InterPro"/>
</dbReference>
<keyword evidence="3 7" id="KW-0479">Metal-binding</keyword>
<gene>
    <name evidence="8" type="primary">yjiB_1</name>
    <name evidence="8" type="ORF">KDW_02300</name>
</gene>
<dbReference type="GO" id="GO:0004497">
    <property type="term" value="F:monooxygenase activity"/>
    <property type="evidence" value="ECO:0007669"/>
    <property type="project" value="UniProtKB-KW"/>
</dbReference>
<dbReference type="Pfam" id="PF00067">
    <property type="entry name" value="p450"/>
    <property type="match status" value="1"/>
</dbReference>
<name>A0A5J4KBU4_9CHLR</name>
<proteinExistence type="inferred from homology"/>
<evidence type="ECO:0000256" key="3">
    <source>
        <dbReference type="ARBA" id="ARBA00022723"/>
    </source>
</evidence>
<protein>
    <submittedName>
        <fullName evidence="8">Putative cytochrome P450 YjiB</fullName>
    </submittedName>
</protein>
<dbReference type="CDD" id="cd11032">
    <property type="entry name" value="P450_EryK-like"/>
    <property type="match status" value="1"/>
</dbReference>
<dbReference type="Gene3D" id="1.10.630.10">
    <property type="entry name" value="Cytochrome P450"/>
    <property type="match status" value="1"/>
</dbReference>
<dbReference type="PANTHER" id="PTHR46696">
    <property type="entry name" value="P450, PUTATIVE (EUROFUNG)-RELATED"/>
    <property type="match status" value="1"/>
</dbReference>